<dbReference type="InterPro" id="IPR034649">
    <property type="entry name" value="Hip_N"/>
</dbReference>
<proteinExistence type="inferred from homology"/>
<dbReference type="FunFam" id="1.25.40.10:FF:000112">
    <property type="entry name" value="FAM10 family protein"/>
    <property type="match status" value="1"/>
</dbReference>
<evidence type="ECO:0000256" key="5">
    <source>
        <dbReference type="ARBA" id="ARBA00064040"/>
    </source>
</evidence>
<evidence type="ECO:0000256" key="2">
    <source>
        <dbReference type="ARBA" id="ARBA00022737"/>
    </source>
</evidence>
<dbReference type="GO" id="GO:0030544">
    <property type="term" value="F:Hsp70 protein binding"/>
    <property type="evidence" value="ECO:0007669"/>
    <property type="project" value="TreeGrafter"/>
</dbReference>
<dbReference type="EMBL" id="CMVM020000249">
    <property type="status" value="NOT_ANNOTATED_CDS"/>
    <property type="molecule type" value="Genomic_DNA"/>
</dbReference>
<evidence type="ECO:0000256" key="4">
    <source>
        <dbReference type="ARBA" id="ARBA00037033"/>
    </source>
</evidence>
<name>A0A2K6WHT2_ONCVO</name>
<feature type="compositionally biased region" description="Basic and acidic residues" evidence="6">
    <location>
        <begin position="233"/>
        <end position="271"/>
    </location>
</feature>
<dbReference type="SMART" id="SM00727">
    <property type="entry name" value="STI1"/>
    <property type="match status" value="1"/>
</dbReference>
<feature type="region of interest" description="Disordered" evidence="6">
    <location>
        <begin position="338"/>
        <end position="373"/>
    </location>
</feature>
<dbReference type="Gene3D" id="6.10.250.3420">
    <property type="match status" value="1"/>
</dbReference>
<dbReference type="STRING" id="6282.A0A2K6WHT2"/>
<comment type="function">
    <text evidence="4">One HIP oligomer binds the ATPase domains of at least two HSC70 molecules dependent on activation of the HSC70 ATPase by HSP40. Stabilizes the ADP state of HSC70 that has a high affinity for substrate protein. Through its own chaperone activity, it may contribute to the interaction of HSC70 with various target proteins.</text>
</comment>
<dbReference type="Proteomes" id="UP000024404">
    <property type="component" value="Unassembled WGS sequence"/>
</dbReference>
<dbReference type="CDD" id="cd14438">
    <property type="entry name" value="Hip_N"/>
    <property type="match status" value="1"/>
</dbReference>
<dbReference type="InterPro" id="IPR006636">
    <property type="entry name" value="STI1_HS-bd"/>
</dbReference>
<organism evidence="7 8">
    <name type="scientific">Onchocerca volvulus</name>
    <dbReference type="NCBI Taxonomy" id="6282"/>
    <lineage>
        <taxon>Eukaryota</taxon>
        <taxon>Metazoa</taxon>
        <taxon>Ecdysozoa</taxon>
        <taxon>Nematoda</taxon>
        <taxon>Chromadorea</taxon>
        <taxon>Rhabditida</taxon>
        <taxon>Spirurina</taxon>
        <taxon>Spiruromorpha</taxon>
        <taxon>Filarioidea</taxon>
        <taxon>Onchocercidae</taxon>
        <taxon>Onchocerca</taxon>
    </lineage>
</organism>
<sequence>MDAQVELLRQFVNICKYNPAILHEPRFEFYKDYLESLGAKLPPPSKKSTEPSGTNLSGSANQNEELPVNEEEVEQEEELELDMSGVIKGEEDEPLPMGDNTKEITEEDMEKAAEQRILAVNAFNEGNFEKAVVHFTNAIELNPGLAVLHAKRANALLKLNKPNSAIRDCDKAISLNADSAQSYKFRGRAHRLLGNFVEAHRDLAMACKLDYDDDANIWLKEVESNAKKILEHNRNKERRKEEKELKARQERIRQAQEARKKEEQEEKKRSGNAEGSSGFNMPKGFEKIFQDSEVMNLLQDEGVLAAYMDIINNPANIAKHMSNPKVMKLFSKIGNATGGFGMDSGKPEMKETTTKDETTTNIPPNKAPEPDLD</sequence>
<dbReference type="AlphaFoldDB" id="A0A2K6WHT2"/>
<feature type="compositionally biased region" description="Polar residues" evidence="6">
    <location>
        <begin position="50"/>
        <end position="60"/>
    </location>
</feature>
<evidence type="ECO:0000256" key="1">
    <source>
        <dbReference type="ARBA" id="ARBA00009015"/>
    </source>
</evidence>
<evidence type="ECO:0000256" key="3">
    <source>
        <dbReference type="ARBA" id="ARBA00022803"/>
    </source>
</evidence>
<dbReference type="Pfam" id="PF17830">
    <property type="entry name" value="STI1-HOP_DP"/>
    <property type="match status" value="1"/>
</dbReference>
<dbReference type="InterPro" id="IPR041243">
    <property type="entry name" value="STI1/HOP_DP"/>
</dbReference>
<feature type="compositionally biased region" description="Acidic residues" evidence="6">
    <location>
        <begin position="67"/>
        <end position="79"/>
    </location>
</feature>
<evidence type="ECO:0000256" key="6">
    <source>
        <dbReference type="SAM" id="MobiDB-lite"/>
    </source>
</evidence>
<dbReference type="Gene3D" id="1.25.40.10">
    <property type="entry name" value="Tetratricopeptide repeat domain"/>
    <property type="match status" value="1"/>
</dbReference>
<dbReference type="PANTHER" id="PTHR45883:SF2">
    <property type="entry name" value="HSC70-INTERACTING PROTEIN"/>
    <property type="match status" value="1"/>
</dbReference>
<dbReference type="SUPFAM" id="SSF48452">
    <property type="entry name" value="TPR-like"/>
    <property type="match status" value="1"/>
</dbReference>
<dbReference type="PANTHER" id="PTHR45883">
    <property type="entry name" value="HSC70-INTERACTING PROTEIN"/>
    <property type="match status" value="1"/>
</dbReference>
<keyword evidence="3" id="KW-0802">TPR repeat</keyword>
<dbReference type="InterPro" id="IPR019734">
    <property type="entry name" value="TPR_rpt"/>
</dbReference>
<reference evidence="8" key="1">
    <citation type="submission" date="2013-10" db="EMBL/GenBank/DDBJ databases">
        <title>Genome sequencing of Onchocerca volvulus.</title>
        <authorList>
            <person name="Cotton J."/>
            <person name="Tsai J."/>
            <person name="Stanley E."/>
            <person name="Tracey A."/>
            <person name="Holroyd N."/>
            <person name="Lustigman S."/>
            <person name="Berriman M."/>
        </authorList>
    </citation>
    <scope>NUCLEOTIDE SEQUENCE</scope>
</reference>
<dbReference type="SMART" id="SM00028">
    <property type="entry name" value="TPR"/>
    <property type="match status" value="3"/>
</dbReference>
<dbReference type="Pfam" id="PF18253">
    <property type="entry name" value="HipN"/>
    <property type="match status" value="1"/>
</dbReference>
<dbReference type="GO" id="GO:0005634">
    <property type="term" value="C:nucleus"/>
    <property type="evidence" value="ECO:0007669"/>
    <property type="project" value="UniProtKB-ARBA"/>
</dbReference>
<comment type="subunit">
    <text evidence="5">Homotetramer. Interacts with Hsc70 as well as DNAJ homologs and Hsp90.</text>
</comment>
<dbReference type="InterPro" id="IPR011990">
    <property type="entry name" value="TPR-like_helical_dom_sf"/>
</dbReference>
<evidence type="ECO:0000313" key="8">
    <source>
        <dbReference type="Proteomes" id="UP000024404"/>
    </source>
</evidence>
<dbReference type="GO" id="GO:0046983">
    <property type="term" value="F:protein dimerization activity"/>
    <property type="evidence" value="ECO:0007669"/>
    <property type="project" value="InterPro"/>
</dbReference>
<reference evidence="7" key="2">
    <citation type="submission" date="2018-02" db="UniProtKB">
        <authorList>
            <consortium name="EnsemblMetazoa"/>
        </authorList>
    </citation>
    <scope>IDENTIFICATION</scope>
</reference>
<keyword evidence="2" id="KW-0677">Repeat</keyword>
<dbReference type="Pfam" id="PF13181">
    <property type="entry name" value="TPR_8"/>
    <property type="match status" value="1"/>
</dbReference>
<evidence type="ECO:0000313" key="7">
    <source>
        <dbReference type="EnsemblMetazoa" id="OVOC8596.1"/>
    </source>
</evidence>
<comment type="similarity">
    <text evidence="1">Belongs to the FAM10 family.</text>
</comment>
<protein>
    <submittedName>
        <fullName evidence="7">TPR_REGION domain-containing protein</fullName>
    </submittedName>
</protein>
<keyword evidence="8" id="KW-1185">Reference proteome</keyword>
<dbReference type="FunFam" id="6.10.250.3420:FF:000001">
    <property type="entry name" value="Hsc70-interacting protein-like protein"/>
    <property type="match status" value="1"/>
</dbReference>
<feature type="compositionally biased region" description="Basic and acidic residues" evidence="6">
    <location>
        <begin position="345"/>
        <end position="358"/>
    </location>
</feature>
<accession>A0A2K6WHT2</accession>
<feature type="region of interest" description="Disordered" evidence="6">
    <location>
        <begin position="233"/>
        <end position="283"/>
    </location>
</feature>
<dbReference type="EnsemblMetazoa" id="OVOC8596.1">
    <property type="protein sequence ID" value="OVOC8596.1"/>
    <property type="gene ID" value="WBGene00245405"/>
</dbReference>
<dbReference type="GO" id="GO:1902494">
    <property type="term" value="C:catalytic complex"/>
    <property type="evidence" value="ECO:0007669"/>
    <property type="project" value="UniProtKB-ARBA"/>
</dbReference>
<dbReference type="PROSITE" id="PS50005">
    <property type="entry name" value="TPR"/>
    <property type="match status" value="1"/>
</dbReference>
<dbReference type="Gene3D" id="1.10.260.100">
    <property type="match status" value="1"/>
</dbReference>
<feature type="region of interest" description="Disordered" evidence="6">
    <location>
        <begin position="40"/>
        <end position="79"/>
    </location>
</feature>